<gene>
    <name evidence="1" type="ORF">OHA16_30725</name>
</gene>
<dbReference type="EMBL" id="CP108110">
    <property type="protein sequence ID" value="WUQ86953.1"/>
    <property type="molecule type" value="Genomic_DNA"/>
</dbReference>
<dbReference type="Proteomes" id="UP001432222">
    <property type="component" value="Chromosome"/>
</dbReference>
<accession>A0ABZ1U6Z5</accession>
<dbReference type="Pfam" id="PF10604">
    <property type="entry name" value="Polyketide_cyc2"/>
    <property type="match status" value="1"/>
</dbReference>
<dbReference type="SUPFAM" id="SSF55961">
    <property type="entry name" value="Bet v1-like"/>
    <property type="match status" value="1"/>
</dbReference>
<sequence>MSGWRWTAAGAAAVAAVVTAGLAAAVLAAGRRLPVEHVSEGGLELDRPPDEVWDVLTAVDFFPAWRPGLAHVERLPATAAGHPRWREYGKHGHTTYEVVESAAPHRLVTGIADPDLPYGGTWTYVLTPAGRGCTLTVTEHGEVYQPLYRAVSHYLTGEGATVHRYLSALAQRMAAAG</sequence>
<evidence type="ECO:0000313" key="1">
    <source>
        <dbReference type="EMBL" id="WUQ86953.1"/>
    </source>
</evidence>
<protein>
    <submittedName>
        <fullName evidence="1">SRPBCC family protein</fullName>
    </submittedName>
</protein>
<dbReference type="InterPro" id="IPR019587">
    <property type="entry name" value="Polyketide_cyclase/dehydratase"/>
</dbReference>
<keyword evidence="2" id="KW-1185">Reference proteome</keyword>
<dbReference type="InterPro" id="IPR023393">
    <property type="entry name" value="START-like_dom_sf"/>
</dbReference>
<dbReference type="RefSeq" id="WP_328957539.1">
    <property type="nucleotide sequence ID" value="NZ_CP108110.1"/>
</dbReference>
<evidence type="ECO:0000313" key="2">
    <source>
        <dbReference type="Proteomes" id="UP001432222"/>
    </source>
</evidence>
<organism evidence="1 2">
    <name type="scientific">Kitasatospora purpeofusca</name>
    <dbReference type="NCBI Taxonomy" id="67352"/>
    <lineage>
        <taxon>Bacteria</taxon>
        <taxon>Bacillati</taxon>
        <taxon>Actinomycetota</taxon>
        <taxon>Actinomycetes</taxon>
        <taxon>Kitasatosporales</taxon>
        <taxon>Streptomycetaceae</taxon>
        <taxon>Kitasatospora</taxon>
    </lineage>
</organism>
<reference evidence="1" key="1">
    <citation type="submission" date="2022-10" db="EMBL/GenBank/DDBJ databases">
        <title>The complete genomes of actinobacterial strains from the NBC collection.</title>
        <authorList>
            <person name="Joergensen T.S."/>
            <person name="Alvarez Arevalo M."/>
            <person name="Sterndorff E.B."/>
            <person name="Faurdal D."/>
            <person name="Vuksanovic O."/>
            <person name="Mourched A.-S."/>
            <person name="Charusanti P."/>
            <person name="Shaw S."/>
            <person name="Blin K."/>
            <person name="Weber T."/>
        </authorList>
    </citation>
    <scope>NUCLEOTIDE SEQUENCE</scope>
    <source>
        <strain evidence="1">NBC_00222</strain>
    </source>
</reference>
<dbReference type="CDD" id="cd07812">
    <property type="entry name" value="SRPBCC"/>
    <property type="match status" value="1"/>
</dbReference>
<dbReference type="Gene3D" id="3.30.530.20">
    <property type="match status" value="1"/>
</dbReference>
<name>A0ABZ1U6Z5_9ACTN</name>
<proteinExistence type="predicted"/>